<dbReference type="CDD" id="cd00017">
    <property type="entry name" value="ANATO"/>
    <property type="match status" value="1"/>
</dbReference>
<dbReference type="Pfam" id="PF17789">
    <property type="entry name" value="MG4"/>
    <property type="match status" value="1"/>
</dbReference>
<dbReference type="SUPFAM" id="SSF50242">
    <property type="entry name" value="TIMP-like"/>
    <property type="match status" value="1"/>
</dbReference>
<dbReference type="GO" id="GO:0005615">
    <property type="term" value="C:extracellular space"/>
    <property type="evidence" value="ECO:0007669"/>
    <property type="project" value="InterPro"/>
</dbReference>
<dbReference type="Gene3D" id="2.60.40.690">
    <property type="entry name" value="Alpha-macroglobulin, receptor-binding domain"/>
    <property type="match status" value="1"/>
</dbReference>
<dbReference type="Gene3D" id="2.60.120.1540">
    <property type="match status" value="1"/>
</dbReference>
<evidence type="ECO:0000256" key="1">
    <source>
        <dbReference type="ARBA" id="ARBA00004613"/>
    </source>
</evidence>
<reference evidence="8" key="2">
    <citation type="submission" date="2025-08" db="UniProtKB">
        <authorList>
            <consortium name="Ensembl"/>
        </authorList>
    </citation>
    <scope>IDENTIFICATION</scope>
</reference>
<dbReference type="InterPro" id="IPR036595">
    <property type="entry name" value="A-macroglobulin_rcpt-bd_sf"/>
</dbReference>
<dbReference type="InterPro" id="IPR001134">
    <property type="entry name" value="Netrin_domain"/>
</dbReference>
<dbReference type="SMART" id="SM00643">
    <property type="entry name" value="C345C"/>
    <property type="match status" value="1"/>
</dbReference>
<dbReference type="SUPFAM" id="SSF49410">
    <property type="entry name" value="Alpha-macroglobulin receptor domain"/>
    <property type="match status" value="1"/>
</dbReference>
<dbReference type="GO" id="GO:0004866">
    <property type="term" value="F:endopeptidase inhibitor activity"/>
    <property type="evidence" value="ECO:0007669"/>
    <property type="project" value="InterPro"/>
</dbReference>
<dbReference type="Pfam" id="PF01835">
    <property type="entry name" value="MG2"/>
    <property type="match status" value="1"/>
</dbReference>
<dbReference type="SMART" id="SM01419">
    <property type="entry name" value="Thiol-ester_cl"/>
    <property type="match status" value="1"/>
</dbReference>
<dbReference type="FunFam" id="2.60.40.10:FF:000155">
    <property type="entry name" value="complement C3 isoform X1"/>
    <property type="match status" value="1"/>
</dbReference>
<dbReference type="GeneID" id="107390359"/>
<dbReference type="Gene3D" id="2.60.40.1930">
    <property type="match status" value="3"/>
</dbReference>
<keyword evidence="3" id="KW-0882">Thioester bond</keyword>
<keyword evidence="2" id="KW-0964">Secreted</keyword>
<dbReference type="Gene3D" id="2.20.130.20">
    <property type="match status" value="1"/>
</dbReference>
<protein>
    <submittedName>
        <fullName evidence="8">Complement C3-like</fullName>
    </submittedName>
</protein>
<comment type="subcellular location">
    <subcellularLocation>
        <location evidence="1">Secreted</location>
    </subcellularLocation>
</comment>
<dbReference type="Pfam" id="PF17791">
    <property type="entry name" value="MG3"/>
    <property type="match status" value="1"/>
</dbReference>
<dbReference type="Pfam" id="PF07703">
    <property type="entry name" value="A2M_BRD"/>
    <property type="match status" value="1"/>
</dbReference>
<dbReference type="Pfam" id="PF17790">
    <property type="entry name" value="MG1"/>
    <property type="match status" value="1"/>
</dbReference>
<dbReference type="SMART" id="SM00104">
    <property type="entry name" value="ANATO"/>
    <property type="match status" value="1"/>
</dbReference>
<dbReference type="InterPro" id="IPR008993">
    <property type="entry name" value="TIMP-like_OB-fold"/>
</dbReference>
<sequence length="1659" mass="186842">MGSIRRMCWLQLWLISILAAFCQIPTSAGSPQPVMSAPNLLRVGTEENIFVEIQDFGGSNDVTVTIHVKNFPTKTRTLASTTVTLRKDKNFQDFGRVTIPAAEFINSRANKVSLQAEFSTGTTLETYVLVSFQSGFIFIQTDKPIYNPGTLVQYRVFAMGPGMEPLNNSQPEAITLDVMTPDGIIIQSETVSTTTPMHSRKYKLPNVVSFGQWKVVAKIGSNTQEAFTAEFEVKEYVLPSFEVKITPPPQTPFFYMNSNELTFTITAKYMFGKEVDGTAYVVFGLIQGDSKKSFANSLQRVPIEHGRGEVTLRKNYITSTFGDILALEGKSIYVAASVLTKSGGELVETELRGIKIVKSPYTITFKKTPKYFKPGMSFNVMVEVTNPDDSPASKIDMVLEPEDKEDKLYDTTTANGIARFSVNTVASSQSLTFKVKTNDAKLDSDKQATASMQAYPYRSSNNQYIYMSVNTDEVVIGETMKVDFFFGSHENREIDVTYLILSRGMLISHDRYKSNNQKQFTRMVKITKEMLPSFRIVTYYHTTSNELVSDSVWVDVKDTCMGTLRLEMVNAQPSYEPRKRFRMKITGDPGSTVGMVAVDKSVYVLNNKNRLTQRKIWDVVEQYDTGCTAGGGKDNINVFYDAGLLLQTSHVGTPYRDDVNCSSSSGSRQKRSGTIMEVRATLTSNYENEALKKQCCLDGMRDIPLSYSCERRSEYIMDGSACIEAFLRCCTEMLKHKYDKKEEMLMLSRSLEEDGYKDRNEIISRHTFPESWLWRDVLLPSCPSHDSRCTTKSEEIIESLPDSITTWQLTGVSLSRTLGICVASPVEVTVFKQFFIDLRLPYSAVRGEQLEIKAILHNYSEDPITVRVEIKEEGTVCSAAYKKKWYRQEVQVGHQTTRSVSFIIVPMEHGEVPIEIKASVKNSQVADGIKKMLRVVPQGELTKTVTKVILDPAGKGGKQEETINSDISLIDLAPDTPKRTEIFLTGIEQMSTLLDNAITGESMGTLIRQPAGCGEQNIAAMTLPVIATIFLDKTDQWEMVGMEKRKEAIQHIKTGYTNELAYRKPDGSFAMYPYYAGTTRLTSYVAKVFAMAYNYVAMDPNVICGAIKFIILRAQQPDGMFTEVENKWWNVVGDNKEVTITSLCLISMQESRQICSAAVSSLPNAISKAVTYLERRLPSLNNPYAVAVTSYALANENKLNKEFLLRFASQDRTHWSVTEGKTYTLEATAYALLALVKAEAFEDARPIVRWLGEQQRFWGGYGSTHATILVYQAAAEYAANAREPDYNLNVDIAIQGRSLMEKVNFNSANRFNTRTSKFDGINKDVKVTATGTGEAMFSMVSLYYALPSKQESDCEMFDMTVEILPEQIDEEKSVYKLSIEVLYKNSQRNASMPVLDIGLPTGYIFNKNDLESLSSGHDRFIDFFETENVLSEKGSLVIYLKTISNTRPDEISFRIEQQSKVGILQPAAVSVYEYYNKKRCVKYYRPERRSGELLRLCQGDACFCAEENCSKQRKEKISNDVRTTKACESTESSKIDYIYKVEVEGFMGNFTTDDYAMRILNVFKEGSTDPGSEGQLRTFLNYQHCREALGLTPGKTYLIMGSSSDIYIRGDLLQYVLGENTWVEYWPTPQECQTERYRPTCLGMEELEEQIAVFGCQMK</sequence>
<evidence type="ECO:0000259" key="7">
    <source>
        <dbReference type="PROSITE" id="PS50189"/>
    </source>
</evidence>
<feature type="domain" description="NTR" evidence="7">
    <location>
        <begin position="1509"/>
        <end position="1656"/>
    </location>
</feature>
<gene>
    <name evidence="8" type="primary">LOC107390359</name>
</gene>
<dbReference type="Ensembl" id="ENSNFUT00015041769.1">
    <property type="protein sequence ID" value="ENSNFUP00015040007.1"/>
    <property type="gene ID" value="ENSNFUG00015019138.1"/>
</dbReference>
<dbReference type="InterPro" id="IPR008930">
    <property type="entry name" value="Terpenoid_cyclase/PrenylTrfase"/>
</dbReference>
<evidence type="ECO:0000256" key="5">
    <source>
        <dbReference type="SAM" id="SignalP"/>
    </source>
</evidence>
<dbReference type="Gene3D" id="1.20.91.20">
    <property type="entry name" value="Anaphylotoxins (complement system)"/>
    <property type="match status" value="1"/>
</dbReference>
<evidence type="ECO:0000259" key="6">
    <source>
        <dbReference type="PROSITE" id="PS01178"/>
    </source>
</evidence>
<dbReference type="InterPro" id="IPR018081">
    <property type="entry name" value="Anaphylatoxin_comp_syst"/>
</dbReference>
<dbReference type="InterPro" id="IPR040839">
    <property type="entry name" value="MG4"/>
</dbReference>
<dbReference type="OrthoDB" id="6359008at2759"/>
<dbReference type="InterPro" id="IPR019742">
    <property type="entry name" value="MacrogloblnA2_CS"/>
</dbReference>
<dbReference type="SMART" id="SM01361">
    <property type="entry name" value="A2M_recep"/>
    <property type="match status" value="1"/>
</dbReference>
<dbReference type="InterPro" id="IPR047565">
    <property type="entry name" value="Alpha-macroglob_thiol-ester_cl"/>
</dbReference>
<evidence type="ECO:0000313" key="9">
    <source>
        <dbReference type="Proteomes" id="UP000694548"/>
    </source>
</evidence>
<dbReference type="GeneTree" id="ENSGT00940000154063"/>
<evidence type="ECO:0000256" key="3">
    <source>
        <dbReference type="ARBA" id="ARBA00022966"/>
    </source>
</evidence>
<organism evidence="8 9">
    <name type="scientific">Nothobranchius furzeri</name>
    <name type="common">Turquoise killifish</name>
    <dbReference type="NCBI Taxonomy" id="105023"/>
    <lineage>
        <taxon>Eukaryota</taxon>
        <taxon>Metazoa</taxon>
        <taxon>Chordata</taxon>
        <taxon>Craniata</taxon>
        <taxon>Vertebrata</taxon>
        <taxon>Euteleostomi</taxon>
        <taxon>Actinopterygii</taxon>
        <taxon>Neopterygii</taxon>
        <taxon>Teleostei</taxon>
        <taxon>Neoteleostei</taxon>
        <taxon>Acanthomorphata</taxon>
        <taxon>Ovalentaria</taxon>
        <taxon>Atherinomorphae</taxon>
        <taxon>Cyprinodontiformes</taxon>
        <taxon>Nothobranchiidae</taxon>
        <taxon>Nothobranchius</taxon>
    </lineage>
</organism>
<dbReference type="FunFam" id="2.40.50.120:FF:000013">
    <property type="entry name" value="Complement C3"/>
    <property type="match status" value="1"/>
</dbReference>
<dbReference type="InterPro" id="IPR009048">
    <property type="entry name" value="A-macroglobulin_rcpt-bd"/>
</dbReference>
<dbReference type="SMART" id="SM01360">
    <property type="entry name" value="A2M"/>
    <property type="match status" value="1"/>
</dbReference>
<reference evidence="8" key="1">
    <citation type="submission" date="2014-08" db="EMBL/GenBank/DDBJ databases">
        <authorList>
            <person name="Senf B."/>
            <person name="Petzold A."/>
            <person name="Downie B.R."/>
            <person name="Koch P."/>
            <person name="Platzer M."/>
        </authorList>
    </citation>
    <scope>NUCLEOTIDE SEQUENCE [LARGE SCALE GENOMIC DNA]</scope>
    <source>
        <strain evidence="8">GRZ</strain>
    </source>
</reference>
<dbReference type="PROSITE" id="PS01177">
    <property type="entry name" value="ANAPHYLATOXIN_1"/>
    <property type="match status" value="1"/>
</dbReference>
<dbReference type="Gene3D" id="6.20.50.160">
    <property type="match status" value="1"/>
</dbReference>
<evidence type="ECO:0000256" key="4">
    <source>
        <dbReference type="ARBA" id="ARBA00023157"/>
    </source>
</evidence>
<feature type="domain" description="Anaphylatoxin-like" evidence="6">
    <location>
        <begin position="695"/>
        <end position="730"/>
    </location>
</feature>
<dbReference type="PROSITE" id="PS50189">
    <property type="entry name" value="NTR"/>
    <property type="match status" value="1"/>
</dbReference>
<dbReference type="Gene3D" id="2.60.40.1940">
    <property type="match status" value="1"/>
</dbReference>
<dbReference type="Pfam" id="PF00207">
    <property type="entry name" value="A2M"/>
    <property type="match status" value="1"/>
</dbReference>
<dbReference type="InterPro" id="IPR001599">
    <property type="entry name" value="Macroglobln_a2"/>
</dbReference>
<dbReference type="Pfam" id="PF07678">
    <property type="entry name" value="TED_complement"/>
    <property type="match status" value="1"/>
</dbReference>
<feature type="chain" id="PRO_5034897797" evidence="5">
    <location>
        <begin position="29"/>
        <end position="1659"/>
    </location>
</feature>
<dbReference type="SUPFAM" id="SSF47686">
    <property type="entry name" value="Anaphylotoxins (complement system)"/>
    <property type="match status" value="1"/>
</dbReference>
<evidence type="ECO:0000256" key="2">
    <source>
        <dbReference type="ARBA" id="ARBA00022525"/>
    </source>
</evidence>
<dbReference type="PROSITE" id="PS00477">
    <property type="entry name" value="ALPHA_2_MACROGLOBULIN"/>
    <property type="match status" value="1"/>
</dbReference>
<keyword evidence="5" id="KW-0732">Signal</keyword>
<dbReference type="InterPro" id="IPR002890">
    <property type="entry name" value="MG2"/>
</dbReference>
<dbReference type="OMA" id="GEPFANN"/>
<dbReference type="SUPFAM" id="SSF48239">
    <property type="entry name" value="Terpenoid cyclases/Protein prenyltransferases"/>
    <property type="match status" value="1"/>
</dbReference>
<dbReference type="PROSITE" id="PS01178">
    <property type="entry name" value="ANAPHYLATOXIN_2"/>
    <property type="match status" value="1"/>
</dbReference>
<dbReference type="InterPro" id="IPR011626">
    <property type="entry name" value="Alpha-macroglobulin_TED"/>
</dbReference>
<dbReference type="PANTHER" id="PTHR11412:SF81">
    <property type="entry name" value="COMPLEMENT C3"/>
    <property type="match status" value="1"/>
</dbReference>
<dbReference type="SMART" id="SM01359">
    <property type="entry name" value="A2M_N_2"/>
    <property type="match status" value="1"/>
</dbReference>
<feature type="signal peptide" evidence="5">
    <location>
        <begin position="1"/>
        <end position="28"/>
    </location>
</feature>
<dbReference type="InterPro" id="IPR041555">
    <property type="entry name" value="MG3"/>
</dbReference>
<reference evidence="8" key="3">
    <citation type="submission" date="2025-09" db="UniProtKB">
        <authorList>
            <consortium name="Ensembl"/>
        </authorList>
    </citation>
    <scope>IDENTIFICATION</scope>
</reference>
<dbReference type="Pfam" id="PF01821">
    <property type="entry name" value="ANATO"/>
    <property type="match status" value="1"/>
</dbReference>
<dbReference type="KEGG" id="nfu:107390359"/>
<proteinExistence type="predicted"/>
<keyword evidence="4" id="KW-1015">Disulfide bond</keyword>
<dbReference type="Gene3D" id="2.40.50.120">
    <property type="match status" value="1"/>
</dbReference>
<accession>A0A8C6P932</accession>
<dbReference type="InterPro" id="IPR041425">
    <property type="entry name" value="C3/4/5_MG1"/>
</dbReference>
<dbReference type="Pfam" id="PF07677">
    <property type="entry name" value="A2M_recep"/>
    <property type="match status" value="1"/>
</dbReference>
<dbReference type="Pfam" id="PF01759">
    <property type="entry name" value="NTR"/>
    <property type="match status" value="1"/>
</dbReference>
<keyword evidence="9" id="KW-1185">Reference proteome</keyword>
<dbReference type="InterPro" id="IPR000020">
    <property type="entry name" value="Anaphylatoxin/fibulin"/>
</dbReference>
<name>A0A8C6P932_NOTFU</name>
<dbReference type="FunFam" id="2.60.40.1940:FF:000001">
    <property type="entry name" value="Complement component C3"/>
    <property type="match status" value="1"/>
</dbReference>
<dbReference type="InterPro" id="IPR013783">
    <property type="entry name" value="Ig-like_fold"/>
</dbReference>
<dbReference type="Gene3D" id="1.50.10.20">
    <property type="match status" value="1"/>
</dbReference>
<dbReference type="CDD" id="cd02896">
    <property type="entry name" value="complement_C3_C4_C5"/>
    <property type="match status" value="1"/>
</dbReference>
<dbReference type="Gene3D" id="2.60.40.10">
    <property type="entry name" value="Immunoglobulins"/>
    <property type="match status" value="2"/>
</dbReference>
<dbReference type="RefSeq" id="XP_015822501.1">
    <property type="nucleotide sequence ID" value="XM_015967015.2"/>
</dbReference>
<dbReference type="InterPro" id="IPR018933">
    <property type="entry name" value="Netrin_module_non-TIMP"/>
</dbReference>
<dbReference type="Proteomes" id="UP000694548">
    <property type="component" value="Chromosome sgr02"/>
</dbReference>
<evidence type="ECO:0000313" key="8">
    <source>
        <dbReference type="Ensembl" id="ENSNFUP00015040007.1"/>
    </source>
</evidence>
<dbReference type="InterPro" id="IPR011625">
    <property type="entry name" value="A2M_N_BRD"/>
</dbReference>
<dbReference type="InterPro" id="IPR050473">
    <property type="entry name" value="A2M/Complement_sys"/>
</dbReference>
<dbReference type="PANTHER" id="PTHR11412">
    <property type="entry name" value="MACROGLOBULIN / COMPLEMENT"/>
    <property type="match status" value="1"/>
</dbReference>